<dbReference type="VEuPathDB" id="TrichDB:TVAGG3_0464590"/>
<dbReference type="KEGG" id="tva:4767807"/>
<dbReference type="RefSeq" id="XP_001322099.1">
    <property type="nucleotide sequence ID" value="XM_001322064.1"/>
</dbReference>
<dbReference type="PANTHER" id="PTHR24362">
    <property type="entry name" value="SERINE/THREONINE-PROTEIN KINASE NEK"/>
    <property type="match status" value="1"/>
</dbReference>
<evidence type="ECO:0000259" key="1">
    <source>
        <dbReference type="PROSITE" id="PS50011"/>
    </source>
</evidence>
<dbReference type="SMART" id="SM00220">
    <property type="entry name" value="S_TKc"/>
    <property type="match status" value="1"/>
</dbReference>
<sequence length="231" mass="26919">MELCPTDLMKLAKHKISDSNLIKYVFEMIGCIKVCHDFNIAHNDIKPSNFLLDQYGHVKICDFGLSKIYTENPMSFDKKGSKYYMAPEMFTNGMYNPIVTDIWALGVTIYYLSTSTYPFDAETEEQLVEKINNCKYSTEKIKDDRLRDLIARCLVVNPNERANVNELLNMPYFSAPRANTWLEPGGLYKNRKICKTHDCILKPKIENNSPLYRRMFPHSHQARVRYTSNNF</sequence>
<name>A2EBR4_TRIV3</name>
<dbReference type="InterPro" id="IPR008271">
    <property type="entry name" value="Ser/Thr_kinase_AS"/>
</dbReference>
<dbReference type="PROSITE" id="PS00108">
    <property type="entry name" value="PROTEIN_KINASE_ST"/>
    <property type="match status" value="1"/>
</dbReference>
<evidence type="ECO:0000313" key="3">
    <source>
        <dbReference type="Proteomes" id="UP000001542"/>
    </source>
</evidence>
<dbReference type="SMR" id="A2EBR4"/>
<accession>A2EBR4</accession>
<dbReference type="InParanoid" id="A2EBR4"/>
<keyword evidence="3" id="KW-1185">Reference proteome</keyword>
<gene>
    <name evidence="2" type="ORF">TVAG_373830</name>
</gene>
<keyword evidence="2" id="KW-0418">Kinase</keyword>
<keyword evidence="2" id="KW-0808">Transferase</keyword>
<dbReference type="Pfam" id="PF00069">
    <property type="entry name" value="Pkinase"/>
    <property type="match status" value="1"/>
</dbReference>
<dbReference type="InterPro" id="IPR000719">
    <property type="entry name" value="Prot_kinase_dom"/>
</dbReference>
<dbReference type="AlphaFoldDB" id="A2EBR4"/>
<dbReference type="OrthoDB" id="4062651at2759"/>
<dbReference type="GO" id="GO:0005524">
    <property type="term" value="F:ATP binding"/>
    <property type="evidence" value="ECO:0007669"/>
    <property type="project" value="InterPro"/>
</dbReference>
<dbReference type="EMBL" id="DS113348">
    <property type="protein sequence ID" value="EAY09876.1"/>
    <property type="molecule type" value="Genomic_DNA"/>
</dbReference>
<dbReference type="Proteomes" id="UP000001542">
    <property type="component" value="Unassembled WGS sequence"/>
</dbReference>
<dbReference type="SUPFAM" id="SSF56112">
    <property type="entry name" value="Protein kinase-like (PK-like)"/>
    <property type="match status" value="1"/>
</dbReference>
<dbReference type="PROSITE" id="PS50011">
    <property type="entry name" value="PROTEIN_KINASE_DOM"/>
    <property type="match status" value="1"/>
</dbReference>
<dbReference type="InterPro" id="IPR011009">
    <property type="entry name" value="Kinase-like_dom_sf"/>
</dbReference>
<dbReference type="eggNOG" id="KOG0583">
    <property type="taxonomic scope" value="Eukaryota"/>
</dbReference>
<reference evidence="2" key="2">
    <citation type="journal article" date="2007" name="Science">
        <title>Draft genome sequence of the sexually transmitted pathogen Trichomonas vaginalis.</title>
        <authorList>
            <person name="Carlton J.M."/>
            <person name="Hirt R.P."/>
            <person name="Silva J.C."/>
            <person name="Delcher A.L."/>
            <person name="Schatz M."/>
            <person name="Zhao Q."/>
            <person name="Wortman J.R."/>
            <person name="Bidwell S.L."/>
            <person name="Alsmark U.C.M."/>
            <person name="Besteiro S."/>
            <person name="Sicheritz-Ponten T."/>
            <person name="Noel C.J."/>
            <person name="Dacks J.B."/>
            <person name="Foster P.G."/>
            <person name="Simillion C."/>
            <person name="Van de Peer Y."/>
            <person name="Miranda-Saavedra D."/>
            <person name="Barton G.J."/>
            <person name="Westrop G.D."/>
            <person name="Mueller S."/>
            <person name="Dessi D."/>
            <person name="Fiori P.L."/>
            <person name="Ren Q."/>
            <person name="Paulsen I."/>
            <person name="Zhang H."/>
            <person name="Bastida-Corcuera F.D."/>
            <person name="Simoes-Barbosa A."/>
            <person name="Brown M.T."/>
            <person name="Hayes R.D."/>
            <person name="Mukherjee M."/>
            <person name="Okumura C.Y."/>
            <person name="Schneider R."/>
            <person name="Smith A.J."/>
            <person name="Vanacova S."/>
            <person name="Villalvazo M."/>
            <person name="Haas B.J."/>
            <person name="Pertea M."/>
            <person name="Feldblyum T.V."/>
            <person name="Utterback T.R."/>
            <person name="Shu C.L."/>
            <person name="Osoegawa K."/>
            <person name="de Jong P.J."/>
            <person name="Hrdy I."/>
            <person name="Horvathova L."/>
            <person name="Zubacova Z."/>
            <person name="Dolezal P."/>
            <person name="Malik S.B."/>
            <person name="Logsdon J.M. Jr."/>
            <person name="Henze K."/>
            <person name="Gupta A."/>
            <person name="Wang C.C."/>
            <person name="Dunne R.L."/>
            <person name="Upcroft J.A."/>
            <person name="Upcroft P."/>
            <person name="White O."/>
            <person name="Salzberg S.L."/>
            <person name="Tang P."/>
            <person name="Chiu C.-H."/>
            <person name="Lee Y.-S."/>
            <person name="Embley T.M."/>
            <person name="Coombs G.H."/>
            <person name="Mottram J.C."/>
            <person name="Tachezy J."/>
            <person name="Fraser-Liggett C.M."/>
            <person name="Johnson P.J."/>
        </authorList>
    </citation>
    <scope>NUCLEOTIDE SEQUENCE [LARGE SCALE GENOMIC DNA]</scope>
    <source>
        <strain evidence="2">G3</strain>
    </source>
</reference>
<dbReference type="GO" id="GO:0004672">
    <property type="term" value="F:protein kinase activity"/>
    <property type="evidence" value="ECO:0007669"/>
    <property type="project" value="InterPro"/>
</dbReference>
<dbReference type="Gene3D" id="1.10.510.10">
    <property type="entry name" value="Transferase(Phosphotransferase) domain 1"/>
    <property type="match status" value="1"/>
</dbReference>
<organism evidence="2 3">
    <name type="scientific">Trichomonas vaginalis (strain ATCC PRA-98 / G3)</name>
    <dbReference type="NCBI Taxonomy" id="412133"/>
    <lineage>
        <taxon>Eukaryota</taxon>
        <taxon>Metamonada</taxon>
        <taxon>Parabasalia</taxon>
        <taxon>Trichomonadida</taxon>
        <taxon>Trichomonadidae</taxon>
        <taxon>Trichomonas</taxon>
    </lineage>
</organism>
<dbReference type="VEuPathDB" id="TrichDB:TVAG_373830"/>
<reference evidence="2" key="1">
    <citation type="submission" date="2006-10" db="EMBL/GenBank/DDBJ databases">
        <authorList>
            <person name="Amadeo P."/>
            <person name="Zhao Q."/>
            <person name="Wortman J."/>
            <person name="Fraser-Liggett C."/>
            <person name="Carlton J."/>
        </authorList>
    </citation>
    <scope>NUCLEOTIDE SEQUENCE</scope>
    <source>
        <strain evidence="2">G3</strain>
    </source>
</reference>
<feature type="domain" description="Protein kinase" evidence="1">
    <location>
        <begin position="1"/>
        <end position="173"/>
    </location>
</feature>
<proteinExistence type="predicted"/>
<dbReference type="PANTHER" id="PTHR24362:SF309">
    <property type="entry name" value="PROTEIN KINASE DOMAIN-CONTAINING PROTEIN"/>
    <property type="match status" value="1"/>
</dbReference>
<evidence type="ECO:0000313" key="2">
    <source>
        <dbReference type="EMBL" id="EAY09876.1"/>
    </source>
</evidence>
<dbReference type="STRING" id="5722.A2EBR4"/>
<protein>
    <submittedName>
        <fullName evidence="2">Protein kinase, putative</fullName>
    </submittedName>
</protein>